<accession>A0ABX0CC95</accession>
<reference evidence="1 2" key="1">
    <citation type="submission" date="2019-10" db="EMBL/GenBank/DDBJ databases">
        <title>Bifidobacterium from non-human primates.</title>
        <authorList>
            <person name="Modesto M."/>
        </authorList>
    </citation>
    <scope>NUCLEOTIDE SEQUENCE [LARGE SCALE GENOMIC DNA]</scope>
    <source>
        <strain evidence="1 2">SMA1</strain>
    </source>
</reference>
<evidence type="ECO:0000313" key="1">
    <source>
        <dbReference type="EMBL" id="NEH12195.1"/>
    </source>
</evidence>
<dbReference type="Gene3D" id="3.40.960.10">
    <property type="entry name" value="VSR Endonuclease"/>
    <property type="match status" value="1"/>
</dbReference>
<gene>
    <name evidence="1" type="ORF">GFD18_08865</name>
</gene>
<sequence>MNTTTYGAIMERTGTPAATAMPPDVRTNPKFHSNAKNARPNVSSGPAGVAIDRSAKPLTAASLNETYIETARACHEHNLQIPYSHTTALALQRIELPQTTTLQPLLHATVLQKRMRRSVINGVNVHMWSALTDSDIVVPAPGLTAVRPLVAWAQMSKFLDLESLIILTESILRHTTLDLDDFRTYVGIMGKFPGKRRCVRALRLARPGADSPKECEMRLRTLQFGMDQAEINYTIPGLAYPNGTAVTLDLAWPDAQVGMEYNGDHHRTDKKQWRRDEWKREAVAAKNWRLFTVTQLDLSDDWHMATLMMRVAAAMEAQTGRRVSITPPMSMEQLADRRRRIHRL</sequence>
<keyword evidence="2" id="KW-1185">Reference proteome</keyword>
<evidence type="ECO:0008006" key="3">
    <source>
        <dbReference type="Google" id="ProtNLM"/>
    </source>
</evidence>
<evidence type="ECO:0000313" key="2">
    <source>
        <dbReference type="Proteomes" id="UP000475155"/>
    </source>
</evidence>
<dbReference type="EMBL" id="WHZU01000015">
    <property type="protein sequence ID" value="NEH12195.1"/>
    <property type="molecule type" value="Genomic_DNA"/>
</dbReference>
<proteinExistence type="predicted"/>
<organism evidence="1 2">
    <name type="scientific">Bifidobacterium saimiriisciurei</name>
    <dbReference type="NCBI Taxonomy" id="2661627"/>
    <lineage>
        <taxon>Bacteria</taxon>
        <taxon>Bacillati</taxon>
        <taxon>Actinomycetota</taxon>
        <taxon>Actinomycetes</taxon>
        <taxon>Bifidobacteriales</taxon>
        <taxon>Bifidobacteriaceae</taxon>
        <taxon>Bifidobacterium</taxon>
    </lineage>
</organism>
<dbReference type="Proteomes" id="UP000475155">
    <property type="component" value="Unassembled WGS sequence"/>
</dbReference>
<comment type="caution">
    <text evidence="1">The sequence shown here is derived from an EMBL/GenBank/DDBJ whole genome shotgun (WGS) entry which is preliminary data.</text>
</comment>
<dbReference type="RefSeq" id="WP_163198653.1">
    <property type="nucleotide sequence ID" value="NZ_WHZU01000015.1"/>
</dbReference>
<protein>
    <recommendedName>
        <fullName evidence="3">DUF559 domain-containing protein</fullName>
    </recommendedName>
</protein>
<name>A0ABX0CC95_9BIFI</name>